<protein>
    <submittedName>
        <fullName evidence="5">AraC-type DNA-binding protein</fullName>
    </submittedName>
</protein>
<dbReference type="Proteomes" id="UP000184485">
    <property type="component" value="Unassembled WGS sequence"/>
</dbReference>
<dbReference type="PROSITE" id="PS01124">
    <property type="entry name" value="HTH_ARAC_FAMILY_2"/>
    <property type="match status" value="1"/>
</dbReference>
<dbReference type="Pfam" id="PF12625">
    <property type="entry name" value="Arabinose_bd"/>
    <property type="match status" value="1"/>
</dbReference>
<dbReference type="OrthoDB" id="9805730at2"/>
<keyword evidence="3" id="KW-0804">Transcription</keyword>
<evidence type="ECO:0000313" key="6">
    <source>
        <dbReference type="Proteomes" id="UP000184485"/>
    </source>
</evidence>
<dbReference type="RefSeq" id="WP_073053708.1">
    <property type="nucleotide sequence ID" value="NZ_FQUP01000002.1"/>
</dbReference>
<evidence type="ECO:0000256" key="1">
    <source>
        <dbReference type="ARBA" id="ARBA00023015"/>
    </source>
</evidence>
<keyword evidence="1" id="KW-0805">Transcription regulation</keyword>
<dbReference type="STRING" id="1122133.SAMN02745157_2832"/>
<accession>A0A1M5DYF8</accession>
<name>A0A1M5DYF8_9HYPH</name>
<evidence type="ECO:0000256" key="3">
    <source>
        <dbReference type="ARBA" id="ARBA00023163"/>
    </source>
</evidence>
<sequence length="335" mass="37059">MDGATRYTVDMGWGLMLGNLGIKPADLLRQARLPLDLFQRKTAQVTSAEYFRLWSAIETVSGDPLVPIRLVGEMTAETFSPALFACLCSETLDAALMRLSHFKPLVGPMRLQITKGPTETVAEIAGLPADAQPPAIMLAGELAFLTQLARLGLRDRIAPTWVEGPAIFPDPGAYAQWFGCRPRPGETTRIAFHRRDSERPFLTAHPAMWAAFEPSLRQRLSDATTVTSTSARVSGWLTETIASGRTSIDDAARGLSVSTRTLQRRLTDEGTSFQMLLAETRLKLSRHYLTQTHLSTPEIAFLLGYSEQNSFYRSFRDWTGLTPEEARHSPTATFA</sequence>
<evidence type="ECO:0000313" key="5">
    <source>
        <dbReference type="EMBL" id="SHF71871.1"/>
    </source>
</evidence>
<evidence type="ECO:0000256" key="2">
    <source>
        <dbReference type="ARBA" id="ARBA00023125"/>
    </source>
</evidence>
<dbReference type="SMART" id="SM00342">
    <property type="entry name" value="HTH_ARAC"/>
    <property type="match status" value="1"/>
</dbReference>
<organism evidence="5 6">
    <name type="scientific">Kaistia soli DSM 19436</name>
    <dbReference type="NCBI Taxonomy" id="1122133"/>
    <lineage>
        <taxon>Bacteria</taxon>
        <taxon>Pseudomonadati</taxon>
        <taxon>Pseudomonadota</taxon>
        <taxon>Alphaproteobacteria</taxon>
        <taxon>Hyphomicrobiales</taxon>
        <taxon>Kaistiaceae</taxon>
        <taxon>Kaistia</taxon>
    </lineage>
</organism>
<dbReference type="InterPro" id="IPR009057">
    <property type="entry name" value="Homeodomain-like_sf"/>
</dbReference>
<dbReference type="GO" id="GO:0000976">
    <property type="term" value="F:transcription cis-regulatory region binding"/>
    <property type="evidence" value="ECO:0007669"/>
    <property type="project" value="TreeGrafter"/>
</dbReference>
<dbReference type="PANTHER" id="PTHR47894">
    <property type="entry name" value="HTH-TYPE TRANSCRIPTIONAL REGULATOR GADX"/>
    <property type="match status" value="1"/>
</dbReference>
<dbReference type="SUPFAM" id="SSF46689">
    <property type="entry name" value="Homeodomain-like"/>
    <property type="match status" value="1"/>
</dbReference>
<dbReference type="InterPro" id="IPR018060">
    <property type="entry name" value="HTH_AraC"/>
</dbReference>
<keyword evidence="6" id="KW-1185">Reference proteome</keyword>
<dbReference type="EMBL" id="FQUP01000002">
    <property type="protein sequence ID" value="SHF71871.1"/>
    <property type="molecule type" value="Genomic_DNA"/>
</dbReference>
<dbReference type="InterPro" id="IPR032687">
    <property type="entry name" value="AraC-type_N"/>
</dbReference>
<feature type="domain" description="HTH araC/xylS-type" evidence="4">
    <location>
        <begin position="231"/>
        <end position="329"/>
    </location>
</feature>
<dbReference type="GO" id="GO:0005829">
    <property type="term" value="C:cytosol"/>
    <property type="evidence" value="ECO:0007669"/>
    <property type="project" value="TreeGrafter"/>
</dbReference>
<proteinExistence type="predicted"/>
<gene>
    <name evidence="5" type="ORF">SAMN02745157_2832</name>
</gene>
<reference evidence="5 6" key="1">
    <citation type="submission" date="2016-11" db="EMBL/GenBank/DDBJ databases">
        <authorList>
            <person name="Jaros S."/>
            <person name="Januszkiewicz K."/>
            <person name="Wedrychowicz H."/>
        </authorList>
    </citation>
    <scope>NUCLEOTIDE SEQUENCE [LARGE SCALE GENOMIC DNA]</scope>
    <source>
        <strain evidence="5 6">DSM 19436</strain>
    </source>
</reference>
<evidence type="ECO:0000259" key="4">
    <source>
        <dbReference type="PROSITE" id="PS01124"/>
    </source>
</evidence>
<dbReference type="Pfam" id="PF12833">
    <property type="entry name" value="HTH_18"/>
    <property type="match status" value="1"/>
</dbReference>
<dbReference type="Gene3D" id="1.10.10.60">
    <property type="entry name" value="Homeodomain-like"/>
    <property type="match status" value="1"/>
</dbReference>
<dbReference type="AlphaFoldDB" id="A0A1M5DYF8"/>
<dbReference type="PANTHER" id="PTHR47894:SF1">
    <property type="entry name" value="HTH-TYPE TRANSCRIPTIONAL REGULATOR VQSM"/>
    <property type="match status" value="1"/>
</dbReference>
<dbReference type="GO" id="GO:0003700">
    <property type="term" value="F:DNA-binding transcription factor activity"/>
    <property type="evidence" value="ECO:0007669"/>
    <property type="project" value="InterPro"/>
</dbReference>
<keyword evidence="2 5" id="KW-0238">DNA-binding</keyword>